<gene>
    <name evidence="2" type="ORF">Ldro_1842</name>
</gene>
<dbReference type="OrthoDB" id="5647945at2"/>
<dbReference type="InterPro" id="IPR019291">
    <property type="entry name" value="Host_attachment_protein"/>
</dbReference>
<feature type="region of interest" description="Disordered" evidence="1">
    <location>
        <begin position="55"/>
        <end position="77"/>
    </location>
</feature>
<reference evidence="2 3" key="1">
    <citation type="submission" date="2015-11" db="EMBL/GenBank/DDBJ databases">
        <title>Genomic analysis of 38 Legionella species identifies large and diverse effector repertoires.</title>
        <authorList>
            <person name="Burstein D."/>
            <person name="Amaro F."/>
            <person name="Zusman T."/>
            <person name="Lifshitz Z."/>
            <person name="Cohen O."/>
            <person name="Gilbert J.A."/>
            <person name="Pupko T."/>
            <person name="Shuman H.A."/>
            <person name="Segal G."/>
        </authorList>
    </citation>
    <scope>NUCLEOTIDE SEQUENCE [LARGE SCALE GENOMIC DNA]</scope>
    <source>
        <strain evidence="2 3">ATCC 700990</strain>
    </source>
</reference>
<dbReference type="Proteomes" id="UP000054736">
    <property type="component" value="Unassembled WGS sequence"/>
</dbReference>
<evidence type="ECO:0000313" key="2">
    <source>
        <dbReference type="EMBL" id="KTC86836.1"/>
    </source>
</evidence>
<organism evidence="2 3">
    <name type="scientific">Legionella drozanskii LLAP-1</name>
    <dbReference type="NCBI Taxonomy" id="1212489"/>
    <lineage>
        <taxon>Bacteria</taxon>
        <taxon>Pseudomonadati</taxon>
        <taxon>Pseudomonadota</taxon>
        <taxon>Gammaproteobacteria</taxon>
        <taxon>Legionellales</taxon>
        <taxon>Legionellaceae</taxon>
        <taxon>Legionella</taxon>
    </lineage>
</organism>
<dbReference type="RefSeq" id="WP_058496148.1">
    <property type="nucleotide sequence ID" value="NZ_CAAAIU010000044.1"/>
</dbReference>
<evidence type="ECO:0008006" key="4">
    <source>
        <dbReference type="Google" id="ProtNLM"/>
    </source>
</evidence>
<dbReference type="AlphaFoldDB" id="A0A0W0SU76"/>
<dbReference type="Pfam" id="PF10116">
    <property type="entry name" value="Host_attach"/>
    <property type="match status" value="1"/>
</dbReference>
<evidence type="ECO:0000256" key="1">
    <source>
        <dbReference type="SAM" id="MobiDB-lite"/>
    </source>
</evidence>
<proteinExistence type="predicted"/>
<dbReference type="PATRIC" id="fig|1212489.4.peg.1947"/>
<evidence type="ECO:0000313" key="3">
    <source>
        <dbReference type="Proteomes" id="UP000054736"/>
    </source>
</evidence>
<dbReference type="EMBL" id="LNXY01000023">
    <property type="protein sequence ID" value="KTC86836.1"/>
    <property type="molecule type" value="Genomic_DNA"/>
</dbReference>
<dbReference type="STRING" id="1212489.Ldro_1842"/>
<protein>
    <recommendedName>
        <fullName evidence="4">Protein required for attachment to host cells</fullName>
    </recommendedName>
</protein>
<sequence length="161" mass="18697">MVNLTNNTETPIIKNKHVQWLVVFDSTICRIYEYDKDQLILIKELQHPDNKLRDIDITSDKPGRYQSKGYAHGAYSQESDPKEIKIENFSREIAHMLDHGRNTQAYESIVLVGSPHMNGLLLKHINKQVKNLITHNIEKDFIHLGESDLLVRLKEMIKNPL</sequence>
<name>A0A0W0SU76_9GAMM</name>
<keyword evidence="3" id="KW-1185">Reference proteome</keyword>
<accession>A0A0W0SU76</accession>
<comment type="caution">
    <text evidence="2">The sequence shown here is derived from an EMBL/GenBank/DDBJ whole genome shotgun (WGS) entry which is preliminary data.</text>
</comment>